<dbReference type="GO" id="GO:0033615">
    <property type="term" value="P:mitochondrial proton-transporting ATP synthase complex assembly"/>
    <property type="evidence" value="ECO:0007669"/>
    <property type="project" value="EnsemblFungi"/>
</dbReference>
<name>A0A1U7LW13_NEOID</name>
<accession>A0A1U7LW13</accession>
<dbReference type="InterPro" id="IPR010591">
    <property type="entry name" value="ATP11"/>
</dbReference>
<feature type="region of interest" description="Disordered" evidence="5">
    <location>
        <begin position="86"/>
        <end position="126"/>
    </location>
</feature>
<dbReference type="EMBL" id="LXFE01000143">
    <property type="protein sequence ID" value="OLL26857.1"/>
    <property type="molecule type" value="Genomic_DNA"/>
</dbReference>
<evidence type="ECO:0000256" key="1">
    <source>
        <dbReference type="ARBA" id="ARBA00004173"/>
    </source>
</evidence>
<keyword evidence="3" id="KW-0809">Transit peptide</keyword>
<dbReference type="OrthoDB" id="16535at2759"/>
<evidence type="ECO:0000313" key="6">
    <source>
        <dbReference type="EMBL" id="OLL26857.1"/>
    </source>
</evidence>
<dbReference type="GO" id="GO:0051082">
    <property type="term" value="F:unfolded protein binding"/>
    <property type="evidence" value="ECO:0007669"/>
    <property type="project" value="EnsemblFungi"/>
</dbReference>
<evidence type="ECO:0000313" key="7">
    <source>
        <dbReference type="Proteomes" id="UP000186594"/>
    </source>
</evidence>
<proteinExistence type="inferred from homology"/>
<protein>
    <submittedName>
        <fullName evidence="6">Protein atp11, mitochondrial</fullName>
    </submittedName>
</protein>
<dbReference type="STRING" id="1198029.A0A1U7LW13"/>
<comment type="caution">
    <text evidence="6">The sequence shown here is derived from an EMBL/GenBank/DDBJ whole genome shotgun (WGS) entry which is preliminary data.</text>
</comment>
<organism evidence="6 7">
    <name type="scientific">Neolecta irregularis (strain DAH-3)</name>
    <dbReference type="NCBI Taxonomy" id="1198029"/>
    <lineage>
        <taxon>Eukaryota</taxon>
        <taxon>Fungi</taxon>
        <taxon>Dikarya</taxon>
        <taxon>Ascomycota</taxon>
        <taxon>Taphrinomycotina</taxon>
        <taxon>Neolectales</taxon>
        <taxon>Neolectaceae</taxon>
        <taxon>Neolecta</taxon>
    </lineage>
</organism>
<evidence type="ECO:0000256" key="4">
    <source>
        <dbReference type="ARBA" id="ARBA00023128"/>
    </source>
</evidence>
<dbReference type="AlphaFoldDB" id="A0A1U7LW13"/>
<keyword evidence="7" id="KW-1185">Reference proteome</keyword>
<gene>
    <name evidence="6" type="ORF">NEOLI_000933</name>
</gene>
<reference evidence="6 7" key="1">
    <citation type="submission" date="2016-04" db="EMBL/GenBank/DDBJ databases">
        <title>Evolutionary innovation and constraint leading to complex multicellularity in the Ascomycota.</title>
        <authorList>
            <person name="Cisse O."/>
            <person name="Nguyen A."/>
            <person name="Hewitt D.A."/>
            <person name="Jedd G."/>
            <person name="Stajich J.E."/>
        </authorList>
    </citation>
    <scope>NUCLEOTIDE SEQUENCE [LARGE SCALE GENOMIC DNA]</scope>
    <source>
        <strain evidence="6 7">DAH-3</strain>
    </source>
</reference>
<dbReference type="OMA" id="FLQWGFH"/>
<evidence type="ECO:0000256" key="2">
    <source>
        <dbReference type="ARBA" id="ARBA00009116"/>
    </source>
</evidence>
<dbReference type="GO" id="GO:0005759">
    <property type="term" value="C:mitochondrial matrix"/>
    <property type="evidence" value="ECO:0007669"/>
    <property type="project" value="EnsemblFungi"/>
</dbReference>
<comment type="similarity">
    <text evidence="2">Belongs to the ATP11 family.</text>
</comment>
<dbReference type="Pfam" id="PF06644">
    <property type="entry name" value="ATP11"/>
    <property type="match status" value="1"/>
</dbReference>
<evidence type="ECO:0000256" key="5">
    <source>
        <dbReference type="SAM" id="MobiDB-lite"/>
    </source>
</evidence>
<sequence length="313" mass="35539">MITTLLRLVPQTRIINNYPRCSLRNARIVSGLRSFQLDSSNPFVEKYREKLRQKAGQSNPPLISSGLQDIRLGASSVEELREIYHKQQRPQSELCQKPEPQKELPSDTPISTGPAEASPARSPGPRFAPLKTLSSYIDVEKISLRDVKEIELIWSARNNSDPACLYATIPCQVYQRMHQTARSNPMFVLPLPRGESGVEMHLLQWAFPESNISYVMITSLGEYKLKGEYSRPHTVLSHFSDLSQNKAIVLMRGEIENNRISFDDATLLAMSLQKFYAAKDTEDYGKRKQDMINSFTRGDGFDISSLIEETDRL</sequence>
<dbReference type="PANTHER" id="PTHR13126:SF0">
    <property type="entry name" value="ATP SYNTHASE MITOCHONDRIAL F1 COMPLEX ASSEMBLY FACTOR 1"/>
    <property type="match status" value="1"/>
</dbReference>
<dbReference type="PANTHER" id="PTHR13126">
    <property type="entry name" value="CHAPERONE ATP11"/>
    <property type="match status" value="1"/>
</dbReference>
<comment type="subcellular location">
    <subcellularLocation>
        <location evidence="1">Mitochondrion</location>
    </subcellularLocation>
</comment>
<dbReference type="Proteomes" id="UP000186594">
    <property type="component" value="Unassembled WGS sequence"/>
</dbReference>
<evidence type="ECO:0000256" key="3">
    <source>
        <dbReference type="ARBA" id="ARBA00022946"/>
    </source>
</evidence>
<keyword evidence="4" id="KW-0496">Mitochondrion</keyword>